<dbReference type="SUPFAM" id="SSF53850">
    <property type="entry name" value="Periplasmic binding protein-like II"/>
    <property type="match status" value="1"/>
</dbReference>
<evidence type="ECO:0000313" key="11">
    <source>
        <dbReference type="Proteomes" id="UP000070163"/>
    </source>
</evidence>
<evidence type="ECO:0000256" key="4">
    <source>
        <dbReference type="ARBA" id="ARBA00023141"/>
    </source>
</evidence>
<dbReference type="PANTHER" id="PTHR21022">
    <property type="entry name" value="PREPHENATE DEHYDRATASE P PROTEIN"/>
    <property type="match status" value="1"/>
</dbReference>
<evidence type="ECO:0000256" key="3">
    <source>
        <dbReference type="ARBA" id="ARBA00022605"/>
    </source>
</evidence>
<dbReference type="GO" id="GO:0009094">
    <property type="term" value="P:L-phenylalanine biosynthetic process"/>
    <property type="evidence" value="ECO:0007669"/>
    <property type="project" value="UniProtKB-KW"/>
</dbReference>
<dbReference type="CDD" id="cd13532">
    <property type="entry name" value="PBP2_PDT_like"/>
    <property type="match status" value="1"/>
</dbReference>
<feature type="domain" description="Prephenate dehydratase" evidence="8">
    <location>
        <begin position="2"/>
        <end position="180"/>
    </location>
</feature>
<dbReference type="EMBL" id="LHXJ01000050">
    <property type="protein sequence ID" value="KXA90298.1"/>
    <property type="molecule type" value="Genomic_DNA"/>
</dbReference>
<dbReference type="NCBIfam" id="NF008865">
    <property type="entry name" value="PRK11898.1"/>
    <property type="match status" value="1"/>
</dbReference>
<dbReference type="FunFam" id="3.40.190.10:FF:000034">
    <property type="entry name" value="Chorismate mutase/prephenate dehydratase"/>
    <property type="match status" value="1"/>
</dbReference>
<dbReference type="InterPro" id="IPR001086">
    <property type="entry name" value="Preph_deHydtase"/>
</dbReference>
<dbReference type="GO" id="GO:0005737">
    <property type="term" value="C:cytoplasm"/>
    <property type="evidence" value="ECO:0007669"/>
    <property type="project" value="TreeGrafter"/>
</dbReference>
<dbReference type="Proteomes" id="UP000070163">
    <property type="component" value="Unassembled WGS sequence"/>
</dbReference>
<dbReference type="InterPro" id="IPR018528">
    <property type="entry name" value="Preph_deHydtase_CS"/>
</dbReference>
<dbReference type="Gene3D" id="3.30.70.260">
    <property type="match status" value="1"/>
</dbReference>
<comment type="pathway">
    <text evidence="1">Amino-acid biosynthesis; L-phenylalanine biosynthesis; phenylpyruvate from prephenate: step 1/1.</text>
</comment>
<dbReference type="Pfam" id="PF00800">
    <property type="entry name" value="PDT"/>
    <property type="match status" value="1"/>
</dbReference>
<keyword evidence="5" id="KW-0584">Phenylalanine biosynthesis</keyword>
<dbReference type="EC" id="4.2.1.51" evidence="2"/>
<dbReference type="SUPFAM" id="SSF55021">
    <property type="entry name" value="ACT-like"/>
    <property type="match status" value="1"/>
</dbReference>
<evidence type="ECO:0000259" key="9">
    <source>
        <dbReference type="PROSITE" id="PS51671"/>
    </source>
</evidence>
<keyword evidence="6" id="KW-0456">Lyase</keyword>
<comment type="caution">
    <text evidence="10">The sequence shown here is derived from an EMBL/GenBank/DDBJ whole genome shotgun (WGS) entry which is preliminary data.</text>
</comment>
<keyword evidence="11" id="KW-1185">Reference proteome</keyword>
<evidence type="ECO:0000256" key="1">
    <source>
        <dbReference type="ARBA" id="ARBA00004741"/>
    </source>
</evidence>
<dbReference type="InterPro" id="IPR002912">
    <property type="entry name" value="ACT_dom"/>
</dbReference>
<reference evidence="10 11" key="1">
    <citation type="journal article" date="2016" name="Sci. Rep.">
        <title>Metabolic traits of an uncultured archaeal lineage -MSBL1- from brine pools of the Red Sea.</title>
        <authorList>
            <person name="Mwirichia R."/>
            <person name="Alam I."/>
            <person name="Rashid M."/>
            <person name="Vinu M."/>
            <person name="Ba-Alawi W."/>
            <person name="Anthony Kamau A."/>
            <person name="Kamanda Ngugi D."/>
            <person name="Goker M."/>
            <person name="Klenk H.P."/>
            <person name="Bajic V."/>
            <person name="Stingl U."/>
        </authorList>
    </citation>
    <scope>NUCLEOTIDE SEQUENCE [LARGE SCALE GENOMIC DNA]</scope>
    <source>
        <strain evidence="10">SCGC-AAA259A05</strain>
    </source>
</reference>
<keyword evidence="4" id="KW-0057">Aromatic amino acid biosynthesis</keyword>
<dbReference type="GO" id="GO:0004664">
    <property type="term" value="F:prephenate dehydratase activity"/>
    <property type="evidence" value="ECO:0007669"/>
    <property type="project" value="UniProtKB-EC"/>
</dbReference>
<accession>A0A133U7Y4</accession>
<protein>
    <recommendedName>
        <fullName evidence="2">prephenate dehydratase</fullName>
        <ecNumber evidence="2">4.2.1.51</ecNumber>
    </recommendedName>
</protein>
<dbReference type="PROSITE" id="PS51171">
    <property type="entry name" value="PREPHENATE_DEHYDR_3"/>
    <property type="match status" value="1"/>
</dbReference>
<dbReference type="Gene3D" id="3.40.190.10">
    <property type="entry name" value="Periplasmic binding protein-like II"/>
    <property type="match status" value="2"/>
</dbReference>
<feature type="domain" description="ACT" evidence="9">
    <location>
        <begin position="193"/>
        <end position="268"/>
    </location>
</feature>
<proteinExistence type="predicted"/>
<dbReference type="PROSITE" id="PS51671">
    <property type="entry name" value="ACT"/>
    <property type="match status" value="1"/>
</dbReference>
<sequence length="273" mass="30488">MRVGILGPRGTYSEIAARTEFGEEIEPVTYPLITDVAEAVEEGEVPVGVVPVESLREGSVGETLDALAWLDVKVKAEIVVKVDHNLLGTKDSKLKDIKQVLSHPQALAQCRKFLRKNLPNAELISVTSTAKAAKQVSKLRKKYMAAIGSQGLADLYDLKVLQENVQTGQENETRFLCLSKEDSEPTGRDKTSIVFYTEEDRPGILYEILQEFATRNINLTKIESRPSKKALGDYLFFIDLQGHREEEPIKEALEKINQKVATLKNVGSYPKRF</sequence>
<evidence type="ECO:0000256" key="7">
    <source>
        <dbReference type="ARBA" id="ARBA00047848"/>
    </source>
</evidence>
<keyword evidence="3" id="KW-0028">Amino-acid biosynthesis</keyword>
<dbReference type="PROSITE" id="PS00858">
    <property type="entry name" value="PREPHENATE_DEHYDR_2"/>
    <property type="match status" value="1"/>
</dbReference>
<evidence type="ECO:0000313" key="10">
    <source>
        <dbReference type="EMBL" id="KXA90298.1"/>
    </source>
</evidence>
<dbReference type="CDD" id="cd04905">
    <property type="entry name" value="ACT_CM-PDT"/>
    <property type="match status" value="1"/>
</dbReference>
<dbReference type="AlphaFoldDB" id="A0A133U7Y4"/>
<organism evidence="10 11">
    <name type="scientific">candidate division MSBL1 archaeon SCGC-AAA259A05</name>
    <dbReference type="NCBI Taxonomy" id="1698259"/>
    <lineage>
        <taxon>Archaea</taxon>
        <taxon>Methanobacteriati</taxon>
        <taxon>Methanobacteriota</taxon>
        <taxon>candidate division MSBL1</taxon>
    </lineage>
</organism>
<dbReference type="PATRIC" id="fig|1698259.3.peg.1140"/>
<dbReference type="Pfam" id="PF01842">
    <property type="entry name" value="ACT"/>
    <property type="match status" value="1"/>
</dbReference>
<dbReference type="FunFam" id="3.30.70.260:FF:000012">
    <property type="entry name" value="Prephenate dehydratase"/>
    <property type="match status" value="1"/>
</dbReference>
<name>A0A133U7Y4_9EURY</name>
<dbReference type="InterPro" id="IPR045865">
    <property type="entry name" value="ACT-like_dom_sf"/>
</dbReference>
<dbReference type="PANTHER" id="PTHR21022:SF19">
    <property type="entry name" value="PREPHENATE DEHYDRATASE-RELATED"/>
    <property type="match status" value="1"/>
</dbReference>
<evidence type="ECO:0000256" key="5">
    <source>
        <dbReference type="ARBA" id="ARBA00023222"/>
    </source>
</evidence>
<gene>
    <name evidence="10" type="ORF">AKJ57_04265</name>
</gene>
<comment type="catalytic activity">
    <reaction evidence="7">
        <text>prephenate + H(+) = 3-phenylpyruvate + CO2 + H2O</text>
        <dbReference type="Rhea" id="RHEA:21648"/>
        <dbReference type="ChEBI" id="CHEBI:15377"/>
        <dbReference type="ChEBI" id="CHEBI:15378"/>
        <dbReference type="ChEBI" id="CHEBI:16526"/>
        <dbReference type="ChEBI" id="CHEBI:18005"/>
        <dbReference type="ChEBI" id="CHEBI:29934"/>
        <dbReference type="EC" id="4.2.1.51"/>
    </reaction>
</comment>
<evidence type="ECO:0000259" key="8">
    <source>
        <dbReference type="PROSITE" id="PS51171"/>
    </source>
</evidence>
<evidence type="ECO:0000256" key="2">
    <source>
        <dbReference type="ARBA" id="ARBA00013147"/>
    </source>
</evidence>
<evidence type="ECO:0000256" key="6">
    <source>
        <dbReference type="ARBA" id="ARBA00023239"/>
    </source>
</evidence>